<keyword evidence="6" id="KW-0472">Membrane</keyword>
<proteinExistence type="inferred from homology"/>
<evidence type="ECO:0000256" key="4">
    <source>
        <dbReference type="ARBA" id="ARBA00022448"/>
    </source>
</evidence>
<evidence type="ECO:0000313" key="10">
    <source>
        <dbReference type="Proteomes" id="UP001630127"/>
    </source>
</evidence>
<keyword evidence="5" id="KW-1003">Cell membrane</keyword>
<keyword evidence="7" id="KW-0927">Auxin signaling pathway</keyword>
<name>A0ABD2YYU5_9GENT</name>
<reference evidence="9 10" key="1">
    <citation type="submission" date="2024-11" db="EMBL/GenBank/DDBJ databases">
        <title>A near-complete genome assembly of Cinchona calisaya.</title>
        <authorList>
            <person name="Lian D.C."/>
            <person name="Zhao X.W."/>
            <person name="Wei L."/>
        </authorList>
    </citation>
    <scope>NUCLEOTIDE SEQUENCE [LARGE SCALE GENOMIC DNA]</scope>
    <source>
        <tissue evidence="9">Nenye</tissue>
    </source>
</reference>
<evidence type="ECO:0000256" key="8">
    <source>
        <dbReference type="SAM" id="MobiDB-lite"/>
    </source>
</evidence>
<feature type="region of interest" description="Disordered" evidence="8">
    <location>
        <begin position="136"/>
        <end position="157"/>
    </location>
</feature>
<evidence type="ECO:0000256" key="6">
    <source>
        <dbReference type="ARBA" id="ARBA00023136"/>
    </source>
</evidence>
<feature type="region of interest" description="Disordered" evidence="8">
    <location>
        <begin position="206"/>
        <end position="286"/>
    </location>
</feature>
<protein>
    <recommendedName>
        <fullName evidence="11">RNase H type-1 domain-containing protein</fullName>
    </recommendedName>
</protein>
<keyword evidence="4" id="KW-0813">Transport</keyword>
<feature type="compositionally biased region" description="Polar residues" evidence="8">
    <location>
        <begin position="245"/>
        <end position="273"/>
    </location>
</feature>
<dbReference type="EMBL" id="JBJUIK010000012">
    <property type="protein sequence ID" value="KAL3511022.1"/>
    <property type="molecule type" value="Genomic_DNA"/>
</dbReference>
<comment type="function">
    <text evidence="1">Involved in auxin transport. Regulator of the auxin signaling pathway.</text>
</comment>
<evidence type="ECO:0000256" key="1">
    <source>
        <dbReference type="ARBA" id="ARBA00002281"/>
    </source>
</evidence>
<comment type="caution">
    <text evidence="9">The sequence shown here is derived from an EMBL/GenBank/DDBJ whole genome shotgun (WGS) entry which is preliminary data.</text>
</comment>
<dbReference type="AlphaFoldDB" id="A0ABD2YYU5"/>
<feature type="compositionally biased region" description="Basic and acidic residues" evidence="8">
    <location>
        <begin position="226"/>
        <end position="235"/>
    </location>
</feature>
<evidence type="ECO:0000256" key="7">
    <source>
        <dbReference type="ARBA" id="ARBA00023294"/>
    </source>
</evidence>
<gene>
    <name evidence="9" type="ORF">ACH5RR_030423</name>
</gene>
<dbReference type="Proteomes" id="UP001630127">
    <property type="component" value="Unassembled WGS sequence"/>
</dbReference>
<accession>A0ABD2YYU5</accession>
<dbReference type="InterPro" id="IPR039621">
    <property type="entry name" value="BG1-like"/>
</dbReference>
<comment type="subcellular location">
    <subcellularLocation>
        <location evidence="2">Cell membrane</location>
    </subcellularLocation>
</comment>
<keyword evidence="10" id="KW-1185">Reference proteome</keyword>
<dbReference type="GO" id="GO:0009734">
    <property type="term" value="P:auxin-activated signaling pathway"/>
    <property type="evidence" value="ECO:0007669"/>
    <property type="project" value="UniProtKB-KW"/>
</dbReference>
<evidence type="ECO:0000313" key="9">
    <source>
        <dbReference type="EMBL" id="KAL3511022.1"/>
    </source>
</evidence>
<evidence type="ECO:0000256" key="2">
    <source>
        <dbReference type="ARBA" id="ARBA00004236"/>
    </source>
</evidence>
<evidence type="ECO:0000256" key="5">
    <source>
        <dbReference type="ARBA" id="ARBA00022475"/>
    </source>
</evidence>
<sequence length="435" mass="49039">MIKALQSGWTRVHIELDNKGLADDLVQQSSNNALVAVVTEDIMALSYLFQYRSFGYIDSSSNTLNNKFAVFANSLKKDIEWKGLPEPDKMFKKSSHQHRKDSCEIDVFEAAKYFSGANEIYTYNNGATKFAHEVVRDHHHHQEKQPSRAGRFSLDLPLPMRNANSSSMPSQTIVMEKQMMIKEKNLHKKPSSPGGKLANFLNSLFNQTSSRKKKPKSTTTNTKSIKGYDQDDKSPGCRRKRRSSISHFQTAMTTNNPDVDYSKSVNSTTSSGFRTPPPRVNSHTKSSYKDLRSYSDHQPVISFSKQLGNHVKSSNFAAQSTGVLAESKQYNLDYAWLDEKIKLVDKNLQSFKNAKMGFPQTIDAKIWADHRYLSEENGFKKFDDADDGADSDSSSDLFELPNYDLDFYSSGLPVYETTNIHSIKRSAPISSAAAR</sequence>
<evidence type="ECO:0008006" key="11">
    <source>
        <dbReference type="Google" id="ProtNLM"/>
    </source>
</evidence>
<dbReference type="PANTHER" id="PTHR33541">
    <property type="entry name" value="PROTEIN BIG GRAIN 1-LIKE A-RELATED"/>
    <property type="match status" value="1"/>
</dbReference>
<comment type="similarity">
    <text evidence="3">Belongs to the BIG GRAIN 1 (BG1) plant protein family.</text>
</comment>
<dbReference type="GO" id="GO:0005886">
    <property type="term" value="C:plasma membrane"/>
    <property type="evidence" value="ECO:0007669"/>
    <property type="project" value="UniProtKB-SubCell"/>
</dbReference>
<evidence type="ECO:0000256" key="3">
    <source>
        <dbReference type="ARBA" id="ARBA00010067"/>
    </source>
</evidence>
<dbReference type="PANTHER" id="PTHR33541:SF11">
    <property type="entry name" value="PROTEIN BIG GRAIN 1-LIKE E"/>
    <property type="match status" value="1"/>
</dbReference>
<organism evidence="9 10">
    <name type="scientific">Cinchona calisaya</name>
    <dbReference type="NCBI Taxonomy" id="153742"/>
    <lineage>
        <taxon>Eukaryota</taxon>
        <taxon>Viridiplantae</taxon>
        <taxon>Streptophyta</taxon>
        <taxon>Embryophyta</taxon>
        <taxon>Tracheophyta</taxon>
        <taxon>Spermatophyta</taxon>
        <taxon>Magnoliopsida</taxon>
        <taxon>eudicotyledons</taxon>
        <taxon>Gunneridae</taxon>
        <taxon>Pentapetalae</taxon>
        <taxon>asterids</taxon>
        <taxon>lamiids</taxon>
        <taxon>Gentianales</taxon>
        <taxon>Rubiaceae</taxon>
        <taxon>Cinchonoideae</taxon>
        <taxon>Cinchoneae</taxon>
        <taxon>Cinchona</taxon>
    </lineage>
</organism>